<evidence type="ECO:0000256" key="1">
    <source>
        <dbReference type="SAM" id="MobiDB-lite"/>
    </source>
</evidence>
<protein>
    <recommendedName>
        <fullName evidence="5">Protein rds1</fullName>
    </recommendedName>
</protein>
<evidence type="ECO:0000313" key="3">
    <source>
        <dbReference type="EMBL" id="PVI01823.1"/>
    </source>
</evidence>
<feature type="region of interest" description="Disordered" evidence="1">
    <location>
        <begin position="25"/>
        <end position="94"/>
    </location>
</feature>
<evidence type="ECO:0008006" key="5">
    <source>
        <dbReference type="Google" id="ProtNLM"/>
    </source>
</evidence>
<name>A0A2V1DU29_9PLEO</name>
<reference evidence="3 4" key="1">
    <citation type="journal article" date="2018" name="Sci. Rep.">
        <title>Comparative genomics provides insights into the lifestyle and reveals functional heterogeneity of dark septate endophytic fungi.</title>
        <authorList>
            <person name="Knapp D.G."/>
            <person name="Nemeth J.B."/>
            <person name="Barry K."/>
            <person name="Hainaut M."/>
            <person name="Henrissat B."/>
            <person name="Johnson J."/>
            <person name="Kuo A."/>
            <person name="Lim J.H.P."/>
            <person name="Lipzen A."/>
            <person name="Nolan M."/>
            <person name="Ohm R.A."/>
            <person name="Tamas L."/>
            <person name="Grigoriev I.V."/>
            <person name="Spatafora J.W."/>
            <person name="Nagy L.G."/>
            <person name="Kovacs G.M."/>
        </authorList>
    </citation>
    <scope>NUCLEOTIDE SEQUENCE [LARGE SCALE GENOMIC DNA]</scope>
    <source>
        <strain evidence="3 4">DSE2036</strain>
    </source>
</reference>
<dbReference type="PANTHER" id="PTHR38705">
    <property type="entry name" value="PROTEIN RDS1"/>
    <property type="match status" value="1"/>
</dbReference>
<organism evidence="3 4">
    <name type="scientific">Periconia macrospinosa</name>
    <dbReference type="NCBI Taxonomy" id="97972"/>
    <lineage>
        <taxon>Eukaryota</taxon>
        <taxon>Fungi</taxon>
        <taxon>Dikarya</taxon>
        <taxon>Ascomycota</taxon>
        <taxon>Pezizomycotina</taxon>
        <taxon>Dothideomycetes</taxon>
        <taxon>Pleosporomycetidae</taxon>
        <taxon>Pleosporales</taxon>
        <taxon>Massarineae</taxon>
        <taxon>Periconiaceae</taxon>
        <taxon>Periconia</taxon>
    </lineage>
</organism>
<gene>
    <name evidence="3" type="ORF">DM02DRAFT_727659</name>
</gene>
<evidence type="ECO:0000313" key="4">
    <source>
        <dbReference type="Proteomes" id="UP000244855"/>
    </source>
</evidence>
<feature type="signal peptide" evidence="2">
    <location>
        <begin position="1"/>
        <end position="16"/>
    </location>
</feature>
<sequence>MLRNLIILTFGGLALARPGLEKRASEIPAIPTKPPRGSEPGAAPTRVSDTVTRTTTHGPYSGTATTTGQEVGPTTLLTKNDGPPAAPTGNYYNKNGDMEAPFQLPFVPGGGKGVNGSHLPRYMVESDFDYASVSLGLHQEYIELDLFNHGVARFSEQDFLDAGLTAEDRTFLQFMATQEADHATLLTNMLGESAPKQCVYDYPFTTVREYIDFNVKLTRWGESGTWGFLSHLDSREVSTLLVQAEAVEARQQQIFRQWLGLPPMPVAFVPGIPQSWHWTLLAPYISYCPENNTRIPWQNFPQLNIRNLPNPNRVSPNDTKTDEVVGPRVADPSQSNLTDTESCVQNSTLGYDCSPAVAHNRSEPLTFPGRKLFLSWDEPGKAVGPNNSYITTTTAGEPKFVAWLSQINLTYTPLEITGQNEGWTWQPPNEVYQNNPAVNETVFLAVTDTDLYLTPFNLTLINPHVKALGILIAG</sequence>
<keyword evidence="2" id="KW-0732">Signal</keyword>
<dbReference type="EMBL" id="KZ805352">
    <property type="protein sequence ID" value="PVI01823.1"/>
    <property type="molecule type" value="Genomic_DNA"/>
</dbReference>
<keyword evidence="4" id="KW-1185">Reference proteome</keyword>
<evidence type="ECO:0000256" key="2">
    <source>
        <dbReference type="SAM" id="SignalP"/>
    </source>
</evidence>
<feature type="region of interest" description="Disordered" evidence="1">
    <location>
        <begin position="308"/>
        <end position="340"/>
    </location>
</feature>
<feature type="compositionally biased region" description="Polar residues" evidence="1">
    <location>
        <begin position="308"/>
        <end position="318"/>
    </location>
</feature>
<dbReference type="AlphaFoldDB" id="A0A2V1DU29"/>
<proteinExistence type="predicted"/>
<dbReference type="Pfam" id="PF13668">
    <property type="entry name" value="Ferritin_2"/>
    <property type="match status" value="1"/>
</dbReference>
<feature type="chain" id="PRO_5015987969" description="Protein rds1" evidence="2">
    <location>
        <begin position="17"/>
        <end position="474"/>
    </location>
</feature>
<accession>A0A2V1DU29</accession>
<dbReference type="OrthoDB" id="2098436at2759"/>
<dbReference type="Proteomes" id="UP000244855">
    <property type="component" value="Unassembled WGS sequence"/>
</dbReference>
<feature type="compositionally biased region" description="Low complexity" evidence="1">
    <location>
        <begin position="45"/>
        <end position="56"/>
    </location>
</feature>
<dbReference type="PANTHER" id="PTHR38705:SF5">
    <property type="entry name" value="RESPONSE PROTEIN RDS1, PUTATIVE (AFU_ORTHOLOGUE AFUA_5G12490)-RELATED"/>
    <property type="match status" value="1"/>
</dbReference>
<dbReference type="InterPro" id="IPR039254">
    <property type="entry name" value="Rds1"/>
</dbReference>
<dbReference type="STRING" id="97972.A0A2V1DU29"/>